<feature type="domain" description="Phospholipase/carboxylesterase/thioesterase" evidence="1">
    <location>
        <begin position="15"/>
        <end position="147"/>
    </location>
</feature>
<proteinExistence type="predicted"/>
<gene>
    <name evidence="2" type="ORF">AMON00008_LOCUS46355</name>
</gene>
<dbReference type="EMBL" id="HBNR01065622">
    <property type="protein sequence ID" value="CAE4637369.1"/>
    <property type="molecule type" value="Transcribed_RNA"/>
</dbReference>
<sequence>MSSWFARRTTGGAVQCIGFETITRQLLTLLDGDRKRLGLTWNQVALWGYSAGALMAGWLCLQLREACAGMVLLHGLAPDARLPRPPSFEGPRPPALVLAGECDVQIPPRAVELAVQALEKHGFSDITHHVEPEQGHGPSDHEFRLMQDICALDLAVRCFEHRDRAREQPPAGPCARTWGDAEPRGGGPVPVLLC</sequence>
<protein>
    <recommendedName>
        <fullName evidence="1">Phospholipase/carboxylesterase/thioesterase domain-containing protein</fullName>
    </recommendedName>
</protein>
<organism evidence="2">
    <name type="scientific">Alexandrium monilatum</name>
    <dbReference type="NCBI Taxonomy" id="311494"/>
    <lineage>
        <taxon>Eukaryota</taxon>
        <taxon>Sar</taxon>
        <taxon>Alveolata</taxon>
        <taxon>Dinophyceae</taxon>
        <taxon>Gonyaulacales</taxon>
        <taxon>Pyrocystaceae</taxon>
        <taxon>Alexandrium</taxon>
    </lineage>
</organism>
<dbReference type="Gene3D" id="3.40.50.1820">
    <property type="entry name" value="alpha/beta hydrolase"/>
    <property type="match status" value="1"/>
</dbReference>
<reference evidence="2" key="1">
    <citation type="submission" date="2021-01" db="EMBL/GenBank/DDBJ databases">
        <authorList>
            <person name="Corre E."/>
            <person name="Pelletier E."/>
            <person name="Niang G."/>
            <person name="Scheremetjew M."/>
            <person name="Finn R."/>
            <person name="Kale V."/>
            <person name="Holt S."/>
            <person name="Cochrane G."/>
            <person name="Meng A."/>
            <person name="Brown T."/>
            <person name="Cohen L."/>
        </authorList>
    </citation>
    <scope>NUCLEOTIDE SEQUENCE</scope>
    <source>
        <strain evidence="2">CCMP3105</strain>
    </source>
</reference>
<dbReference type="GO" id="GO:0016787">
    <property type="term" value="F:hydrolase activity"/>
    <property type="evidence" value="ECO:0007669"/>
    <property type="project" value="InterPro"/>
</dbReference>
<dbReference type="InterPro" id="IPR003140">
    <property type="entry name" value="PLipase/COase/thioEstase"/>
</dbReference>
<dbReference type="SUPFAM" id="SSF53474">
    <property type="entry name" value="alpha/beta-Hydrolases"/>
    <property type="match status" value="1"/>
</dbReference>
<evidence type="ECO:0000259" key="1">
    <source>
        <dbReference type="Pfam" id="PF02230"/>
    </source>
</evidence>
<accession>A0A7S4S7R5</accession>
<dbReference type="AlphaFoldDB" id="A0A7S4S7R5"/>
<dbReference type="InterPro" id="IPR029058">
    <property type="entry name" value="AB_hydrolase_fold"/>
</dbReference>
<name>A0A7S4S7R5_9DINO</name>
<dbReference type="Pfam" id="PF02230">
    <property type="entry name" value="Abhydrolase_2"/>
    <property type="match status" value="1"/>
</dbReference>
<evidence type="ECO:0000313" key="2">
    <source>
        <dbReference type="EMBL" id="CAE4637369.1"/>
    </source>
</evidence>